<comment type="similarity">
    <text evidence="2">Belongs to the peptidase S8 family.</text>
</comment>
<keyword evidence="3" id="KW-0732">Signal</keyword>
<evidence type="ECO:0008006" key="6">
    <source>
        <dbReference type="Google" id="ProtNLM"/>
    </source>
</evidence>
<evidence type="ECO:0000313" key="4">
    <source>
        <dbReference type="EMBL" id="KAK7345371.1"/>
    </source>
</evidence>
<sequence>MISPKVVGAKYFDLLNSGEGRKSPADEEGHGTHTASTAAGVAVKGASLYGIGEETIRGGVPGGTPAEFFQDPIAIGSFHALKKGILTSGSAGNSGPWMLTVAASSIDRQYTTVVELGDGKTTSASTFHCILFSIKLSLLFSCPIIQK</sequence>
<dbReference type="GO" id="GO:0006508">
    <property type="term" value="P:proteolysis"/>
    <property type="evidence" value="ECO:0007669"/>
    <property type="project" value="InterPro"/>
</dbReference>
<evidence type="ECO:0000256" key="1">
    <source>
        <dbReference type="ARBA" id="ARBA00004613"/>
    </source>
</evidence>
<dbReference type="AlphaFoldDB" id="A0AAN9M0W8"/>
<dbReference type="EMBL" id="JAYMYQ010000003">
    <property type="protein sequence ID" value="KAK7345371.1"/>
    <property type="molecule type" value="Genomic_DNA"/>
</dbReference>
<name>A0AAN9M0W8_CANGL</name>
<comment type="caution">
    <text evidence="4">The sequence shown here is derived from an EMBL/GenBank/DDBJ whole genome shotgun (WGS) entry which is preliminary data.</text>
</comment>
<comment type="subcellular location">
    <subcellularLocation>
        <location evidence="1">Secreted</location>
    </subcellularLocation>
</comment>
<dbReference type="InterPro" id="IPR036852">
    <property type="entry name" value="Peptidase_S8/S53_dom_sf"/>
</dbReference>
<dbReference type="Proteomes" id="UP001367508">
    <property type="component" value="Unassembled WGS sequence"/>
</dbReference>
<gene>
    <name evidence="4" type="ORF">VNO77_15975</name>
</gene>
<dbReference type="GO" id="GO:0004252">
    <property type="term" value="F:serine-type endopeptidase activity"/>
    <property type="evidence" value="ECO:0007669"/>
    <property type="project" value="InterPro"/>
</dbReference>
<dbReference type="GO" id="GO:0005576">
    <property type="term" value="C:extracellular region"/>
    <property type="evidence" value="ECO:0007669"/>
    <property type="project" value="UniProtKB-SubCell"/>
</dbReference>
<dbReference type="SUPFAM" id="SSF52743">
    <property type="entry name" value="Subtilisin-like"/>
    <property type="match status" value="1"/>
</dbReference>
<keyword evidence="5" id="KW-1185">Reference proteome</keyword>
<evidence type="ECO:0000256" key="2">
    <source>
        <dbReference type="ARBA" id="ARBA00011073"/>
    </source>
</evidence>
<dbReference type="PANTHER" id="PTHR10795">
    <property type="entry name" value="PROPROTEIN CONVERTASE SUBTILISIN/KEXIN"/>
    <property type="match status" value="1"/>
</dbReference>
<dbReference type="Gene3D" id="3.50.30.30">
    <property type="match status" value="1"/>
</dbReference>
<proteinExistence type="inferred from homology"/>
<protein>
    <recommendedName>
        <fullName evidence="6">Peptidase S8/S53 domain-containing protein</fullName>
    </recommendedName>
</protein>
<accession>A0AAN9M0W8</accession>
<dbReference type="InterPro" id="IPR045051">
    <property type="entry name" value="SBT"/>
</dbReference>
<reference evidence="4 5" key="1">
    <citation type="submission" date="2024-01" db="EMBL/GenBank/DDBJ databases">
        <title>The genomes of 5 underutilized Papilionoideae crops provide insights into root nodulation and disease resistanc.</title>
        <authorList>
            <person name="Jiang F."/>
        </authorList>
    </citation>
    <scope>NUCLEOTIDE SEQUENCE [LARGE SCALE GENOMIC DNA]</scope>
    <source>
        <strain evidence="4">LVBAO_FW01</strain>
        <tissue evidence="4">Leaves</tissue>
    </source>
</reference>
<dbReference type="Gene3D" id="3.40.50.200">
    <property type="entry name" value="Peptidase S8/S53 domain"/>
    <property type="match status" value="2"/>
</dbReference>
<evidence type="ECO:0000313" key="5">
    <source>
        <dbReference type="Proteomes" id="UP001367508"/>
    </source>
</evidence>
<organism evidence="4 5">
    <name type="scientific">Canavalia gladiata</name>
    <name type="common">Sword bean</name>
    <name type="synonym">Dolichos gladiatus</name>
    <dbReference type="NCBI Taxonomy" id="3824"/>
    <lineage>
        <taxon>Eukaryota</taxon>
        <taxon>Viridiplantae</taxon>
        <taxon>Streptophyta</taxon>
        <taxon>Embryophyta</taxon>
        <taxon>Tracheophyta</taxon>
        <taxon>Spermatophyta</taxon>
        <taxon>Magnoliopsida</taxon>
        <taxon>eudicotyledons</taxon>
        <taxon>Gunneridae</taxon>
        <taxon>Pentapetalae</taxon>
        <taxon>rosids</taxon>
        <taxon>fabids</taxon>
        <taxon>Fabales</taxon>
        <taxon>Fabaceae</taxon>
        <taxon>Papilionoideae</taxon>
        <taxon>50 kb inversion clade</taxon>
        <taxon>NPAAA clade</taxon>
        <taxon>indigoferoid/millettioid clade</taxon>
        <taxon>Phaseoleae</taxon>
        <taxon>Canavalia</taxon>
    </lineage>
</organism>
<evidence type="ECO:0000256" key="3">
    <source>
        <dbReference type="ARBA" id="ARBA00022729"/>
    </source>
</evidence>